<dbReference type="Proteomes" id="UP000271889">
    <property type="component" value="Unassembled WGS sequence"/>
</dbReference>
<accession>A0A3P7MAW7</accession>
<sequence>MHGVRQKNRPGCCLRANRTLCRNEINRNVCTCFRDDPDMEALAEMIESETGLSKKFSLISNTKTSTELVDAFKAFNTTEEVSKEMEDVFIGSDNYITEEIKEKGKSPYKRRVTLRADY</sequence>
<evidence type="ECO:0000313" key="2">
    <source>
        <dbReference type="Proteomes" id="UP000271889"/>
    </source>
</evidence>
<evidence type="ECO:0000313" key="1">
    <source>
        <dbReference type="EMBL" id="VDN26645.1"/>
    </source>
</evidence>
<proteinExistence type="predicted"/>
<gene>
    <name evidence="1" type="ORF">CGOC_LOCUS10451</name>
</gene>
<dbReference type="AlphaFoldDB" id="A0A3P7MAW7"/>
<name>A0A3P7MAW7_CYLGO</name>
<organism evidence="1 2">
    <name type="scientific">Cylicostephanus goldi</name>
    <name type="common">Nematode worm</name>
    <dbReference type="NCBI Taxonomy" id="71465"/>
    <lineage>
        <taxon>Eukaryota</taxon>
        <taxon>Metazoa</taxon>
        <taxon>Ecdysozoa</taxon>
        <taxon>Nematoda</taxon>
        <taxon>Chromadorea</taxon>
        <taxon>Rhabditida</taxon>
        <taxon>Rhabditina</taxon>
        <taxon>Rhabditomorpha</taxon>
        <taxon>Strongyloidea</taxon>
        <taxon>Strongylidae</taxon>
        <taxon>Cylicostephanus</taxon>
    </lineage>
</organism>
<keyword evidence="2" id="KW-1185">Reference proteome</keyword>
<protein>
    <submittedName>
        <fullName evidence="1">Uncharacterized protein</fullName>
    </submittedName>
</protein>
<dbReference type="EMBL" id="UYRV01111275">
    <property type="protein sequence ID" value="VDN26645.1"/>
    <property type="molecule type" value="Genomic_DNA"/>
</dbReference>
<reference evidence="1 2" key="1">
    <citation type="submission" date="2018-11" db="EMBL/GenBank/DDBJ databases">
        <authorList>
            <consortium name="Pathogen Informatics"/>
        </authorList>
    </citation>
    <scope>NUCLEOTIDE SEQUENCE [LARGE SCALE GENOMIC DNA]</scope>
</reference>
<dbReference type="OrthoDB" id="5875132at2759"/>